<evidence type="ECO:0008006" key="3">
    <source>
        <dbReference type="Google" id="ProtNLM"/>
    </source>
</evidence>
<sequence length="109" mass="12163">MLILMMIGMFANGAVNGSWYATIVDLNLPEHRGTTLATANFFDVIGRSLGPLIGSFVRDAFGSVYGMMMSIVAWILIPFFWIPVLKNVITEMNATEKIFSERIKKLENS</sequence>
<proteinExistence type="predicted"/>
<gene>
    <name evidence="2" type="ORF">S12H4_26933</name>
</gene>
<comment type="caution">
    <text evidence="2">The sequence shown here is derived from an EMBL/GenBank/DDBJ whole genome shotgun (WGS) entry which is preliminary data.</text>
</comment>
<organism evidence="2">
    <name type="scientific">marine sediment metagenome</name>
    <dbReference type="NCBI Taxonomy" id="412755"/>
    <lineage>
        <taxon>unclassified sequences</taxon>
        <taxon>metagenomes</taxon>
        <taxon>ecological metagenomes</taxon>
    </lineage>
</organism>
<dbReference type="EMBL" id="BARW01015327">
    <property type="protein sequence ID" value="GAI93486.1"/>
    <property type="molecule type" value="Genomic_DNA"/>
</dbReference>
<protein>
    <recommendedName>
        <fullName evidence="3">Major facilitator superfamily (MFS) profile domain-containing protein</fullName>
    </recommendedName>
</protein>
<dbReference type="SUPFAM" id="SSF103473">
    <property type="entry name" value="MFS general substrate transporter"/>
    <property type="match status" value="1"/>
</dbReference>
<keyword evidence="1" id="KW-0472">Membrane</keyword>
<evidence type="ECO:0000313" key="2">
    <source>
        <dbReference type="EMBL" id="GAI93486.1"/>
    </source>
</evidence>
<reference evidence="2" key="1">
    <citation type="journal article" date="2014" name="Front. Microbiol.">
        <title>High frequency of phylogenetically diverse reductive dehalogenase-homologous genes in deep subseafloor sedimentary metagenomes.</title>
        <authorList>
            <person name="Kawai M."/>
            <person name="Futagami T."/>
            <person name="Toyoda A."/>
            <person name="Takaki Y."/>
            <person name="Nishi S."/>
            <person name="Hori S."/>
            <person name="Arai W."/>
            <person name="Tsubouchi T."/>
            <person name="Morono Y."/>
            <person name="Uchiyama I."/>
            <person name="Ito T."/>
            <person name="Fujiyama A."/>
            <person name="Inagaki F."/>
            <person name="Takami H."/>
        </authorList>
    </citation>
    <scope>NUCLEOTIDE SEQUENCE</scope>
    <source>
        <strain evidence="2">Expedition CK06-06</strain>
    </source>
</reference>
<dbReference type="InterPro" id="IPR036259">
    <property type="entry name" value="MFS_trans_sf"/>
</dbReference>
<dbReference type="AlphaFoldDB" id="X1TQ67"/>
<feature type="transmembrane region" description="Helical" evidence="1">
    <location>
        <begin position="60"/>
        <end position="82"/>
    </location>
</feature>
<keyword evidence="1" id="KW-0812">Transmembrane</keyword>
<keyword evidence="1" id="KW-1133">Transmembrane helix</keyword>
<accession>X1TQ67</accession>
<name>X1TQ67_9ZZZZ</name>
<dbReference type="Gene3D" id="1.20.1250.20">
    <property type="entry name" value="MFS general substrate transporter like domains"/>
    <property type="match status" value="1"/>
</dbReference>
<evidence type="ECO:0000256" key="1">
    <source>
        <dbReference type="SAM" id="Phobius"/>
    </source>
</evidence>